<keyword evidence="3" id="KW-0540">Nuclease</keyword>
<dbReference type="NCBIfam" id="TIGR00644">
    <property type="entry name" value="recJ"/>
    <property type="match status" value="1"/>
</dbReference>
<dbReference type="Pfam" id="PF02272">
    <property type="entry name" value="DHHA1"/>
    <property type="match status" value="1"/>
</dbReference>
<comment type="similarity">
    <text evidence="1">Belongs to the RecJ family.</text>
</comment>
<dbReference type="InterPro" id="IPR003156">
    <property type="entry name" value="DHHA1_dom"/>
</dbReference>
<organism evidence="10 11">
    <name type="scientific">Albidovulum denitrificans</name>
    <dbReference type="NCBI Taxonomy" id="404881"/>
    <lineage>
        <taxon>Bacteria</taxon>
        <taxon>Pseudomonadati</taxon>
        <taxon>Pseudomonadota</taxon>
        <taxon>Alphaproteobacteria</taxon>
        <taxon>Rhodobacterales</taxon>
        <taxon>Paracoccaceae</taxon>
        <taxon>Albidovulum</taxon>
    </lineage>
</organism>
<feature type="domain" description="RecJ OB" evidence="9">
    <location>
        <begin position="467"/>
        <end position="576"/>
    </location>
</feature>
<dbReference type="SUPFAM" id="SSF64182">
    <property type="entry name" value="DHH phosphoesterases"/>
    <property type="match status" value="1"/>
</dbReference>
<evidence type="ECO:0000256" key="4">
    <source>
        <dbReference type="ARBA" id="ARBA00022801"/>
    </source>
</evidence>
<evidence type="ECO:0000259" key="9">
    <source>
        <dbReference type="Pfam" id="PF17768"/>
    </source>
</evidence>
<evidence type="ECO:0000313" key="10">
    <source>
        <dbReference type="EMBL" id="PQV59063.1"/>
    </source>
</evidence>
<dbReference type="InterPro" id="IPR051673">
    <property type="entry name" value="SSDNA_exonuclease_RecJ"/>
</dbReference>
<evidence type="ECO:0000313" key="11">
    <source>
        <dbReference type="Proteomes" id="UP000238338"/>
    </source>
</evidence>
<evidence type="ECO:0000256" key="2">
    <source>
        <dbReference type="ARBA" id="ARBA00019841"/>
    </source>
</evidence>
<reference evidence="10 11" key="1">
    <citation type="submission" date="2018-02" db="EMBL/GenBank/DDBJ databases">
        <title>Genomic Encyclopedia of Archaeal and Bacterial Type Strains, Phase II (KMG-II): from individual species to whole genera.</title>
        <authorList>
            <person name="Goeker M."/>
        </authorList>
    </citation>
    <scope>NUCLEOTIDE SEQUENCE [LARGE SCALE GENOMIC DNA]</scope>
    <source>
        <strain evidence="10 11">DSM 18921</strain>
    </source>
</reference>
<protein>
    <recommendedName>
        <fullName evidence="2">Single-stranded-DNA-specific exonuclease RecJ</fullName>
    </recommendedName>
</protein>
<keyword evidence="4" id="KW-0378">Hydrolase</keyword>
<dbReference type="InterPro" id="IPR041122">
    <property type="entry name" value="RecJ_OB"/>
</dbReference>
<evidence type="ECO:0000259" key="8">
    <source>
        <dbReference type="Pfam" id="PF02272"/>
    </source>
</evidence>
<dbReference type="PANTHER" id="PTHR30255">
    <property type="entry name" value="SINGLE-STRANDED-DNA-SPECIFIC EXONUCLEASE RECJ"/>
    <property type="match status" value="1"/>
</dbReference>
<dbReference type="AlphaFoldDB" id="A0A2S8SE44"/>
<dbReference type="Proteomes" id="UP000238338">
    <property type="component" value="Unassembled WGS sequence"/>
</dbReference>
<dbReference type="OrthoDB" id="9809852at2"/>
<evidence type="ECO:0000256" key="5">
    <source>
        <dbReference type="ARBA" id="ARBA00022839"/>
    </source>
</evidence>
<evidence type="ECO:0000259" key="7">
    <source>
        <dbReference type="Pfam" id="PF01368"/>
    </source>
</evidence>
<dbReference type="GO" id="GO:0003676">
    <property type="term" value="F:nucleic acid binding"/>
    <property type="evidence" value="ECO:0007669"/>
    <property type="project" value="InterPro"/>
</dbReference>
<dbReference type="GO" id="GO:0006310">
    <property type="term" value="P:DNA recombination"/>
    <property type="evidence" value="ECO:0007669"/>
    <property type="project" value="InterPro"/>
</dbReference>
<dbReference type="Gene3D" id="3.90.1640.30">
    <property type="match status" value="1"/>
</dbReference>
<dbReference type="RefSeq" id="WP_105513268.1">
    <property type="nucleotide sequence ID" value="NZ_PVEP01000001.1"/>
</dbReference>
<keyword evidence="11" id="KW-1185">Reference proteome</keyword>
<dbReference type="Gene3D" id="3.10.310.30">
    <property type="match status" value="1"/>
</dbReference>
<dbReference type="Pfam" id="PF01368">
    <property type="entry name" value="DHH"/>
    <property type="match status" value="1"/>
</dbReference>
<dbReference type="EMBL" id="PVEP01000001">
    <property type="protein sequence ID" value="PQV59063.1"/>
    <property type="molecule type" value="Genomic_DNA"/>
</dbReference>
<comment type="caution">
    <text evidence="10">The sequence shown here is derived from an EMBL/GenBank/DDBJ whole genome shotgun (WGS) entry which is preliminary data.</text>
</comment>
<feature type="domain" description="DHHA1" evidence="8">
    <location>
        <begin position="361"/>
        <end position="452"/>
    </location>
</feature>
<accession>A0A2S8SE44</accession>
<evidence type="ECO:0000256" key="1">
    <source>
        <dbReference type="ARBA" id="ARBA00005915"/>
    </source>
</evidence>
<keyword evidence="5 10" id="KW-0269">Exonuclease</keyword>
<feature type="coiled-coil region" evidence="6">
    <location>
        <begin position="321"/>
        <end position="348"/>
    </location>
</feature>
<gene>
    <name evidence="10" type="ORF">LX70_00884</name>
</gene>
<proteinExistence type="inferred from homology"/>
<dbReference type="InterPro" id="IPR001667">
    <property type="entry name" value="DDH_dom"/>
</dbReference>
<name>A0A2S8SE44_9RHOB</name>
<dbReference type="Pfam" id="PF17768">
    <property type="entry name" value="RecJ_OB"/>
    <property type="match status" value="1"/>
</dbReference>
<sequence>MTAFLGVEASLTGRRWTGPSVEAERLSEAMAQQTGLPLPLARLLAARGVAPEEAGRFLDPQIRDLLPDPRGLRDMERAARRFLDAVRARQRIAVFADYDVDGGASAALLLTWLRDMGLPATLYIPDRIDEGYGPNAPAMAGLAAEHDLIICVDCGTLSHDAIAAAEGADVLVLDHHLGGETLPPALAVVNPNRQDESGDLGHLCAAAVVFLMLVEANRQMREAGASGPDLMAMLDLVALATVADVAPLVGVNRALVRQGLKIMARRERIGLAALADVARLDRAPTAYHLGYVLGPRVNAGGRIGAPDLGARLLATADPHEAAALAERLEVLNAERREIENRVRDAALQQAEERGLDAPLVWAAGEGWHPGVVGIVAARLKEATHRPAIVIGLDGGIGKGSGRSVEGVDLGAAIQRLAGEGLLLKGGGHRMAAGLTVEGDRIEAAMARLADLLARQGAGAAGPRDLRIDTLLMPSAATPELLERIEAAGPFGQAAPAPRFAFAGMAITQCRRVGENHLKIGLSDGSGPALDGIAFGAFDGPLGPRLTEHGGRRFHLAGRLELNHWQGRTRVQLRLEDAAEA</sequence>
<evidence type="ECO:0000256" key="3">
    <source>
        <dbReference type="ARBA" id="ARBA00022722"/>
    </source>
</evidence>
<dbReference type="InterPro" id="IPR004610">
    <property type="entry name" value="RecJ"/>
</dbReference>
<evidence type="ECO:0000256" key="6">
    <source>
        <dbReference type="SAM" id="Coils"/>
    </source>
</evidence>
<dbReference type="GO" id="GO:0008409">
    <property type="term" value="F:5'-3' exonuclease activity"/>
    <property type="evidence" value="ECO:0007669"/>
    <property type="project" value="InterPro"/>
</dbReference>
<dbReference type="GO" id="GO:0006281">
    <property type="term" value="P:DNA repair"/>
    <property type="evidence" value="ECO:0007669"/>
    <property type="project" value="InterPro"/>
</dbReference>
<dbReference type="PANTHER" id="PTHR30255:SF2">
    <property type="entry name" value="SINGLE-STRANDED-DNA-SPECIFIC EXONUCLEASE RECJ"/>
    <property type="match status" value="1"/>
</dbReference>
<dbReference type="InterPro" id="IPR038763">
    <property type="entry name" value="DHH_sf"/>
</dbReference>
<keyword evidence="6" id="KW-0175">Coiled coil</keyword>
<feature type="domain" description="DDH" evidence="7">
    <location>
        <begin position="91"/>
        <end position="241"/>
    </location>
</feature>